<gene>
    <name evidence="2" type="ORF">BO83DRAFT_412346</name>
</gene>
<dbReference type="VEuPathDB" id="FungiDB:BO83DRAFT_412346"/>
<organism evidence="2 3">
    <name type="scientific">Aspergillus eucalypticola (strain CBS 122712 / IBT 29274)</name>
    <dbReference type="NCBI Taxonomy" id="1448314"/>
    <lineage>
        <taxon>Eukaryota</taxon>
        <taxon>Fungi</taxon>
        <taxon>Dikarya</taxon>
        <taxon>Ascomycota</taxon>
        <taxon>Pezizomycotina</taxon>
        <taxon>Eurotiomycetes</taxon>
        <taxon>Eurotiomycetidae</taxon>
        <taxon>Eurotiales</taxon>
        <taxon>Aspergillaceae</taxon>
        <taxon>Aspergillus</taxon>
        <taxon>Aspergillus subgen. Circumdati</taxon>
    </lineage>
</organism>
<protein>
    <submittedName>
        <fullName evidence="2">Uncharacterized protein</fullName>
    </submittedName>
</protein>
<evidence type="ECO:0000313" key="2">
    <source>
        <dbReference type="EMBL" id="PWY62865.1"/>
    </source>
</evidence>
<accession>A0A317UN01</accession>
<dbReference type="GeneID" id="37056360"/>
<dbReference type="AlphaFoldDB" id="A0A317UN01"/>
<evidence type="ECO:0000313" key="3">
    <source>
        <dbReference type="Proteomes" id="UP000246171"/>
    </source>
</evidence>
<dbReference type="EMBL" id="MSFU01000041">
    <property type="protein sequence ID" value="PWY62865.1"/>
    <property type="molecule type" value="Genomic_DNA"/>
</dbReference>
<reference evidence="2" key="1">
    <citation type="submission" date="2016-12" db="EMBL/GenBank/DDBJ databases">
        <title>The genomes of Aspergillus section Nigri reveals drivers in fungal speciation.</title>
        <authorList>
            <consortium name="DOE Joint Genome Institute"/>
            <person name="Vesth T.C."/>
            <person name="Nybo J."/>
            <person name="Theobald S."/>
            <person name="Brandl J."/>
            <person name="Frisvad J.C."/>
            <person name="Nielsen K.F."/>
            <person name="Lyhne E.K."/>
            <person name="Kogle M.E."/>
            <person name="Kuo A."/>
            <person name="Riley R."/>
            <person name="Clum A."/>
            <person name="Nolan M."/>
            <person name="Lipzen A."/>
            <person name="Salamov A."/>
            <person name="Henrissat B."/>
            <person name="Wiebenga A."/>
            <person name="De vries R.P."/>
            <person name="Grigoriev I.V."/>
            <person name="Mortensen U.H."/>
            <person name="Andersen M.R."/>
            <person name="Baker S.E."/>
        </authorList>
    </citation>
    <scope>NUCLEOTIDE SEQUENCE</scope>
    <source>
        <strain evidence="2">CBS 122712</strain>
    </source>
</reference>
<name>A0A317UN01_ASPEC</name>
<dbReference type="Proteomes" id="UP000246171">
    <property type="component" value="Unassembled WGS sequence"/>
</dbReference>
<keyword evidence="3" id="KW-1185">Reference proteome</keyword>
<comment type="caution">
    <text evidence="2">The sequence shown here is derived from an EMBL/GenBank/DDBJ whole genome shotgun (WGS) entry which is preliminary data.</text>
</comment>
<proteinExistence type="predicted"/>
<feature type="region of interest" description="Disordered" evidence="1">
    <location>
        <begin position="1"/>
        <end position="105"/>
    </location>
</feature>
<dbReference type="RefSeq" id="XP_025382677.1">
    <property type="nucleotide sequence ID" value="XM_025534398.1"/>
</dbReference>
<evidence type="ECO:0000256" key="1">
    <source>
        <dbReference type="SAM" id="MobiDB-lite"/>
    </source>
</evidence>
<sequence length="105" mass="11444">MQEDEEEQQQQQQHKQADELIEADAGIAGEEEARRNATPIILTGGKGKSCWRTGAGLERPVDSIPLSIHASPDGPVRASKPTHGSDRDAIPTGDTRTLLDPWMMD</sequence>